<dbReference type="Gene3D" id="1.20.1250.20">
    <property type="entry name" value="MFS general substrate transporter like domains"/>
    <property type="match status" value="1"/>
</dbReference>
<dbReference type="SUPFAM" id="SSF103473">
    <property type="entry name" value="MFS general substrate transporter"/>
    <property type="match status" value="1"/>
</dbReference>
<keyword evidence="3" id="KW-1003">Cell membrane</keyword>
<feature type="transmembrane region" description="Helical" evidence="7">
    <location>
        <begin position="301"/>
        <end position="319"/>
    </location>
</feature>
<dbReference type="PANTHER" id="PTHR23517:SF2">
    <property type="entry name" value="MULTIDRUG RESISTANCE PROTEIN MDTH"/>
    <property type="match status" value="1"/>
</dbReference>
<keyword evidence="6 7" id="KW-0472">Membrane</keyword>
<proteinExistence type="predicted"/>
<feature type="transmembrane region" description="Helical" evidence="7">
    <location>
        <begin position="155"/>
        <end position="175"/>
    </location>
</feature>
<dbReference type="PANTHER" id="PTHR23517">
    <property type="entry name" value="RESISTANCE PROTEIN MDTM, PUTATIVE-RELATED-RELATED"/>
    <property type="match status" value="1"/>
</dbReference>
<dbReference type="AlphaFoldDB" id="A0A3M9N2C1"/>
<evidence type="ECO:0000256" key="5">
    <source>
        <dbReference type="ARBA" id="ARBA00022989"/>
    </source>
</evidence>
<keyword evidence="4 7" id="KW-0812">Transmembrane</keyword>
<dbReference type="EMBL" id="RJJD01000001">
    <property type="protein sequence ID" value="RNI31477.1"/>
    <property type="molecule type" value="Genomic_DNA"/>
</dbReference>
<dbReference type="Pfam" id="PF07690">
    <property type="entry name" value="MFS_1"/>
    <property type="match status" value="1"/>
</dbReference>
<dbReference type="GO" id="GO:0005886">
    <property type="term" value="C:plasma membrane"/>
    <property type="evidence" value="ECO:0007669"/>
    <property type="project" value="UniProtKB-SubCell"/>
</dbReference>
<keyword evidence="10" id="KW-1185">Reference proteome</keyword>
<feature type="transmembrane region" description="Helical" evidence="7">
    <location>
        <begin position="325"/>
        <end position="347"/>
    </location>
</feature>
<evidence type="ECO:0000256" key="4">
    <source>
        <dbReference type="ARBA" id="ARBA00022692"/>
    </source>
</evidence>
<feature type="transmembrane region" description="Helical" evidence="7">
    <location>
        <begin position="29"/>
        <end position="52"/>
    </location>
</feature>
<protein>
    <submittedName>
        <fullName evidence="9">MFS transporter</fullName>
    </submittedName>
</protein>
<feature type="transmembrane region" description="Helical" evidence="7">
    <location>
        <begin position="64"/>
        <end position="82"/>
    </location>
</feature>
<comment type="subcellular location">
    <subcellularLocation>
        <location evidence="1">Cell membrane</location>
        <topology evidence="1">Multi-pass membrane protein</topology>
    </subcellularLocation>
</comment>
<evidence type="ECO:0000256" key="2">
    <source>
        <dbReference type="ARBA" id="ARBA00022448"/>
    </source>
</evidence>
<feature type="transmembrane region" description="Helical" evidence="7">
    <location>
        <begin position="181"/>
        <end position="201"/>
    </location>
</feature>
<reference evidence="9 10" key="1">
    <citation type="submission" date="2018-11" db="EMBL/GenBank/DDBJ databases">
        <title>Rufibacter latericius sp. nov., isolated from water in Baiyang Lake.</title>
        <authorList>
            <person name="Yang Y."/>
        </authorList>
    </citation>
    <scope>NUCLEOTIDE SEQUENCE [LARGE SCALE GENOMIC DNA]</scope>
    <source>
        <strain evidence="9 10">R-22-1c-1</strain>
    </source>
</reference>
<dbReference type="InterPro" id="IPR011701">
    <property type="entry name" value="MFS"/>
</dbReference>
<feature type="transmembrane region" description="Helical" evidence="7">
    <location>
        <begin position="117"/>
        <end position="135"/>
    </location>
</feature>
<feature type="transmembrane region" description="Helical" evidence="7">
    <location>
        <begin position="392"/>
        <end position="412"/>
    </location>
</feature>
<evidence type="ECO:0000259" key="8">
    <source>
        <dbReference type="PROSITE" id="PS50850"/>
    </source>
</evidence>
<dbReference type="InterPro" id="IPR020846">
    <property type="entry name" value="MFS_dom"/>
</dbReference>
<feature type="transmembrane region" description="Helical" evidence="7">
    <location>
        <begin position="359"/>
        <end position="380"/>
    </location>
</feature>
<dbReference type="PRINTS" id="PR01035">
    <property type="entry name" value="TCRTETA"/>
</dbReference>
<keyword evidence="5 7" id="KW-1133">Transmembrane helix</keyword>
<keyword evidence="2" id="KW-0813">Transport</keyword>
<comment type="caution">
    <text evidence="9">The sequence shown here is derived from an EMBL/GenBank/DDBJ whole genome shotgun (WGS) entry which is preliminary data.</text>
</comment>
<evidence type="ECO:0000313" key="9">
    <source>
        <dbReference type="EMBL" id="RNI31477.1"/>
    </source>
</evidence>
<feature type="transmembrane region" description="Helical" evidence="7">
    <location>
        <begin position="236"/>
        <end position="255"/>
    </location>
</feature>
<feature type="domain" description="Major facilitator superfamily (MFS) profile" evidence="8">
    <location>
        <begin position="28"/>
        <end position="416"/>
    </location>
</feature>
<dbReference type="InterPro" id="IPR036259">
    <property type="entry name" value="MFS_trans_sf"/>
</dbReference>
<evidence type="ECO:0000256" key="1">
    <source>
        <dbReference type="ARBA" id="ARBA00004651"/>
    </source>
</evidence>
<dbReference type="InterPro" id="IPR001958">
    <property type="entry name" value="Tet-R_TetA/multi-R_MdtG-like"/>
</dbReference>
<feature type="transmembrane region" description="Helical" evidence="7">
    <location>
        <begin position="94"/>
        <end position="111"/>
    </location>
</feature>
<dbReference type="PROSITE" id="PS50850">
    <property type="entry name" value="MFS"/>
    <property type="match status" value="1"/>
</dbReference>
<accession>A0A3M9N2C1</accession>
<organism evidence="9 10">
    <name type="scientific">Rufibacter latericius</name>
    <dbReference type="NCBI Taxonomy" id="2487040"/>
    <lineage>
        <taxon>Bacteria</taxon>
        <taxon>Pseudomonadati</taxon>
        <taxon>Bacteroidota</taxon>
        <taxon>Cytophagia</taxon>
        <taxon>Cytophagales</taxon>
        <taxon>Hymenobacteraceae</taxon>
        <taxon>Rufibacter</taxon>
    </lineage>
</organism>
<dbReference type="GO" id="GO:0022857">
    <property type="term" value="F:transmembrane transporter activity"/>
    <property type="evidence" value="ECO:0007669"/>
    <property type="project" value="InterPro"/>
</dbReference>
<name>A0A3M9N2C1_9BACT</name>
<gene>
    <name evidence="9" type="ORF">EFB08_02860</name>
</gene>
<evidence type="ECO:0000313" key="10">
    <source>
        <dbReference type="Proteomes" id="UP000272117"/>
    </source>
</evidence>
<evidence type="ECO:0000256" key="3">
    <source>
        <dbReference type="ARBA" id="ARBA00022475"/>
    </source>
</evidence>
<evidence type="ECO:0000256" key="7">
    <source>
        <dbReference type="SAM" id="Phobius"/>
    </source>
</evidence>
<dbReference type="InterPro" id="IPR050171">
    <property type="entry name" value="MFS_Transporters"/>
</dbReference>
<dbReference type="Proteomes" id="UP000272117">
    <property type="component" value="Unassembled WGS sequence"/>
</dbReference>
<sequence>MSTFVPHHQPMAQLLSLYRNAFQGLSREAWLLAFVMFIKRSGAMVVPFLSVYLTESLGFSLPQVGVLMSLFGLGATVGNLLGGWLTDRWGYVKVQLLSFFLGGSWFLAMIWVQRFELLAGGLFLLSALTESLYPANSAAVSSFSSPESVTRAFSLNRMAMNLGFSIGPAIGGLLAMVSYQFLFLADGLTCFAAGAVFFLFFRNGPKNALPDAPPNHPSEPENSFSNVRSSAYRDPLFLVFAFLSCCYLVAFSQLFTTMPLYWHQVHHLSKFEIGALLAFDGLLVVSLEMVIVYWLGKVQGLWKMIVVGLFLLALALLALTLAQGFLILVVSVIFWSLSEILVLPFLSTLTAQRAGSQNLGSYMGLYTLSYSVAYIVGPLVGTNTIDQFGFDTLWWGCSALCILAAGGLYLVVRRLQAS</sequence>
<feature type="transmembrane region" description="Helical" evidence="7">
    <location>
        <begin position="275"/>
        <end position="294"/>
    </location>
</feature>
<evidence type="ECO:0000256" key="6">
    <source>
        <dbReference type="ARBA" id="ARBA00023136"/>
    </source>
</evidence>